<dbReference type="Gene3D" id="3.30.420.10">
    <property type="entry name" value="Ribonuclease H-like superfamily/Ribonuclease H"/>
    <property type="match status" value="1"/>
</dbReference>
<protein>
    <submittedName>
        <fullName evidence="2">Transposable element Tc3 transposase</fullName>
    </submittedName>
</protein>
<gene>
    <name evidence="2" type="ORF">Fcan01_27722</name>
</gene>
<organism evidence="2 3">
    <name type="scientific">Folsomia candida</name>
    <name type="common">Springtail</name>
    <dbReference type="NCBI Taxonomy" id="158441"/>
    <lineage>
        <taxon>Eukaryota</taxon>
        <taxon>Metazoa</taxon>
        <taxon>Ecdysozoa</taxon>
        <taxon>Arthropoda</taxon>
        <taxon>Hexapoda</taxon>
        <taxon>Collembola</taxon>
        <taxon>Entomobryomorpha</taxon>
        <taxon>Isotomoidea</taxon>
        <taxon>Isotomidae</taxon>
        <taxon>Proisotominae</taxon>
        <taxon>Folsomia</taxon>
    </lineage>
</organism>
<dbReference type="OrthoDB" id="4843387at2759"/>
<dbReference type="EMBL" id="LNIX01000056">
    <property type="protein sequence ID" value="OXA37470.1"/>
    <property type="molecule type" value="Genomic_DNA"/>
</dbReference>
<evidence type="ECO:0000313" key="2">
    <source>
        <dbReference type="EMBL" id="OXA37470.1"/>
    </source>
</evidence>
<keyword evidence="3" id="KW-1185">Reference proteome</keyword>
<dbReference type="InterPro" id="IPR036397">
    <property type="entry name" value="RNaseH_sf"/>
</dbReference>
<name>A0A226CXG5_FOLCA</name>
<dbReference type="GO" id="GO:0003676">
    <property type="term" value="F:nucleic acid binding"/>
    <property type="evidence" value="ECO:0007669"/>
    <property type="project" value="InterPro"/>
</dbReference>
<comment type="caution">
    <text evidence="2">The sequence shown here is derived from an EMBL/GenBank/DDBJ whole genome shotgun (WGS) entry which is preliminary data.</text>
</comment>
<proteinExistence type="predicted"/>
<sequence>MSQKYIDDRLKFEELLQKSAHLSEKRLGEELRSHILWTDESIIELYPKLNQQNVRYRTENKSDVPSRAIPKFGLKVMHGEQGIFPNERKIVFMQDGAIAHTAKASLSLIKTQVSTVWSKGVWAANGPDLNPLKNQWSILKENVYKEPQPRTREELEKWDRTLLTPCIFEESGFVPREMERKPFFRYIFGSWLLICGILTNCYNGLMITELNAPLPGYSPEMFEDLICGTPARRVMSSYLNRKKVRGELALWFNQQFGGFLKTWGSRQFLTKPFETYKNSTSCFSLLSHPISEKYRGIGTYEFSQFQLEYAFSPYDETVNDVSQIRLSKHSLVMYLLLNPSHPRGPKCEGEAARTTSTYSKQGLLNSIETEILKCERTVFVAKSTELRSEKAFYKKHYDWIHFHEGRDTLDAKPFGFQFDLEGNSRVPEYFKSLFETGVYIRLEKEGLERKYSSRSPVVRRGVEKLVPLTLNGGNDLIAESGLGTDEAPVFVGNKMTT</sequence>
<feature type="transmembrane region" description="Helical" evidence="1">
    <location>
        <begin position="183"/>
        <end position="205"/>
    </location>
</feature>
<dbReference type="AlphaFoldDB" id="A0A226CXG5"/>
<evidence type="ECO:0000256" key="1">
    <source>
        <dbReference type="SAM" id="Phobius"/>
    </source>
</evidence>
<accession>A0A226CXG5</accession>
<keyword evidence="1" id="KW-0472">Membrane</keyword>
<keyword evidence="1" id="KW-0812">Transmembrane</keyword>
<evidence type="ECO:0000313" key="3">
    <source>
        <dbReference type="Proteomes" id="UP000198287"/>
    </source>
</evidence>
<dbReference type="Proteomes" id="UP000198287">
    <property type="component" value="Unassembled WGS sequence"/>
</dbReference>
<reference evidence="2 3" key="1">
    <citation type="submission" date="2015-12" db="EMBL/GenBank/DDBJ databases">
        <title>The genome of Folsomia candida.</title>
        <authorList>
            <person name="Faddeeva A."/>
            <person name="Derks M.F."/>
            <person name="Anvar Y."/>
            <person name="Smit S."/>
            <person name="Van Straalen N."/>
            <person name="Roelofs D."/>
        </authorList>
    </citation>
    <scope>NUCLEOTIDE SEQUENCE [LARGE SCALE GENOMIC DNA]</scope>
    <source>
        <strain evidence="2 3">VU population</strain>
        <tissue evidence="2">Whole body</tissue>
    </source>
</reference>
<keyword evidence="1" id="KW-1133">Transmembrane helix</keyword>